<dbReference type="Proteomes" id="UP000326537">
    <property type="component" value="Segment"/>
</dbReference>
<proteinExistence type="predicted"/>
<protein>
    <submittedName>
        <fullName evidence="1">Uncharacterized protein</fullName>
    </submittedName>
</protein>
<evidence type="ECO:0000313" key="2">
    <source>
        <dbReference type="Proteomes" id="UP000326537"/>
    </source>
</evidence>
<reference evidence="1 2" key="1">
    <citation type="submission" date="2019-09" db="EMBL/GenBank/DDBJ databases">
        <title>The characteristics and genome analysis of VB_ApiP_XC38, a novel N4-like phage Infecting Acinetobacter pittii.</title>
        <authorList>
            <person name="Cheng M."/>
        </authorList>
    </citation>
    <scope>NUCLEOTIDE SEQUENCE [LARGE SCALE GENOMIC DNA]</scope>
</reference>
<keyword evidence="2" id="KW-1185">Reference proteome</keyword>
<name>A0A5P8PR22_9CAUD</name>
<sequence length="218" mass="23605">MEGFSVFNDRGELIIDSTIKNIGTVSTQPIGEIIGWYDSSVTNAPSWVDKDIGVTSLPDIGGQVPLTLLRPNDGACGCGETYYSKNAGDLIHLRNDYSIDTGYLDVFDADGNLIWSANSAAKVPRVTKVINVTAQQIKDGTSQFYIGNGCLMMNGLPCIMYPGPMGTLRVGGLFWRYTKSTGMLNVGWGYFGNAGIADYVQMAYGDVGLNLYIYEFGV</sequence>
<accession>A0A5P8PR22</accession>
<dbReference type="EMBL" id="MN508356">
    <property type="protein sequence ID" value="QFR59723.1"/>
    <property type="molecule type" value="Genomic_DNA"/>
</dbReference>
<evidence type="ECO:0000313" key="1">
    <source>
        <dbReference type="EMBL" id="QFR59723.1"/>
    </source>
</evidence>
<organism evidence="1 2">
    <name type="scientific">Acinetobacter phage VB_ApiP_XC38</name>
    <dbReference type="NCBI Taxonomy" id="2655002"/>
    <lineage>
        <taxon>Viruses</taxon>
        <taxon>Duplodnaviria</taxon>
        <taxon>Heunggongvirae</taxon>
        <taxon>Uroviricota</taxon>
        <taxon>Caudoviricetes</taxon>
        <taxon>Schitoviridae</taxon>
        <taxon>Exceevirus</taxon>
        <taxon>Exceevirus Xc38</taxon>
    </lineage>
</organism>
<gene>
    <name evidence="1" type="ORF">VBApiPXC38_36</name>
</gene>